<feature type="binding site" evidence="8">
    <location>
        <position position="161"/>
    </location>
    <ligand>
        <name>GTP</name>
        <dbReference type="ChEBI" id="CHEBI:37565"/>
    </ligand>
</feature>
<dbReference type="FunFam" id="3.40.50.1440:FF:000023">
    <property type="entry name" value="Cell division protein FtsZ"/>
    <property type="match status" value="1"/>
</dbReference>
<keyword evidence="5 8" id="KW-0342">GTP-binding</keyword>
<dbReference type="InterPro" id="IPR018316">
    <property type="entry name" value="Tubulin/FtsZ_2-layer-sand-dom"/>
</dbReference>
<evidence type="ECO:0000259" key="12">
    <source>
        <dbReference type="SMART" id="SM00864"/>
    </source>
</evidence>
<keyword evidence="3 8" id="KW-0132">Cell division</keyword>
<dbReference type="InterPro" id="IPR003008">
    <property type="entry name" value="Tubulin_FtsZ_GTPase"/>
</dbReference>
<dbReference type="GO" id="GO:0032153">
    <property type="term" value="C:cell division site"/>
    <property type="evidence" value="ECO:0007669"/>
    <property type="project" value="UniProtKB-UniRule"/>
</dbReference>
<feature type="binding site" evidence="8">
    <location>
        <begin position="130"/>
        <end position="132"/>
    </location>
    <ligand>
        <name>GTP</name>
        <dbReference type="ChEBI" id="CHEBI:37565"/>
    </ligand>
</feature>
<keyword evidence="15" id="KW-1185">Reference proteome</keyword>
<dbReference type="SMART" id="SM00864">
    <property type="entry name" value="Tubulin"/>
    <property type="match status" value="1"/>
</dbReference>
<dbReference type="PRINTS" id="PR00423">
    <property type="entry name" value="CELLDVISFTSZ"/>
</dbReference>
<dbReference type="RefSeq" id="WP_115003165.1">
    <property type="nucleotide sequence ID" value="NZ_CAUUFB010000001.1"/>
</dbReference>
<feature type="compositionally biased region" description="Polar residues" evidence="11">
    <location>
        <begin position="401"/>
        <end position="417"/>
    </location>
</feature>
<keyword evidence="2 8" id="KW-0963">Cytoplasm</keyword>
<dbReference type="InterPro" id="IPR000158">
    <property type="entry name" value="Cell_div_FtsZ"/>
</dbReference>
<evidence type="ECO:0000256" key="1">
    <source>
        <dbReference type="ARBA" id="ARBA00009690"/>
    </source>
</evidence>
<dbReference type="PROSITE" id="PS01134">
    <property type="entry name" value="FTSZ_1"/>
    <property type="match status" value="1"/>
</dbReference>
<feature type="compositionally biased region" description="Basic and acidic residues" evidence="11">
    <location>
        <begin position="423"/>
        <end position="432"/>
    </location>
</feature>
<dbReference type="OrthoDB" id="9813375at2"/>
<evidence type="ECO:0000313" key="15">
    <source>
        <dbReference type="Proteomes" id="UP000255264"/>
    </source>
</evidence>
<evidence type="ECO:0000256" key="11">
    <source>
        <dbReference type="SAM" id="MobiDB-lite"/>
    </source>
</evidence>
<dbReference type="GO" id="GO:0005525">
    <property type="term" value="F:GTP binding"/>
    <property type="evidence" value="ECO:0007669"/>
    <property type="project" value="UniProtKB-UniRule"/>
</dbReference>
<dbReference type="InterPro" id="IPR036525">
    <property type="entry name" value="Tubulin/FtsZ_GTPase_sf"/>
</dbReference>
<dbReference type="InterPro" id="IPR020805">
    <property type="entry name" value="Cell_div_FtsZ_CS"/>
</dbReference>
<dbReference type="GO" id="GO:0003924">
    <property type="term" value="F:GTPase activity"/>
    <property type="evidence" value="ECO:0007669"/>
    <property type="project" value="UniProtKB-UniRule"/>
</dbReference>
<evidence type="ECO:0000256" key="6">
    <source>
        <dbReference type="ARBA" id="ARBA00023210"/>
    </source>
</evidence>
<reference evidence="14 15" key="1">
    <citation type="submission" date="2018-06" db="EMBL/GenBank/DDBJ databases">
        <authorList>
            <consortium name="Pathogen Informatics"/>
            <person name="Doyle S."/>
        </authorList>
    </citation>
    <scope>NUCLEOTIDE SEQUENCE [LARGE SCALE GENOMIC DNA]</scope>
    <source>
        <strain evidence="14 15">NCTC13335</strain>
    </source>
</reference>
<dbReference type="HAMAP" id="MF_00909">
    <property type="entry name" value="FtsZ"/>
    <property type="match status" value="1"/>
</dbReference>
<dbReference type="Proteomes" id="UP000255264">
    <property type="component" value="Unassembled WGS sequence"/>
</dbReference>
<dbReference type="SUPFAM" id="SSF55307">
    <property type="entry name" value="Tubulin C-terminal domain-like"/>
    <property type="match status" value="1"/>
</dbReference>
<evidence type="ECO:0000256" key="5">
    <source>
        <dbReference type="ARBA" id="ARBA00023134"/>
    </source>
</evidence>
<comment type="similarity">
    <text evidence="1 8 10">Belongs to the FtsZ family.</text>
</comment>
<feature type="domain" description="Tubulin/FtsZ GTPase" evidence="12">
    <location>
        <begin position="16"/>
        <end position="227"/>
    </location>
</feature>
<feature type="binding site" evidence="8">
    <location>
        <position position="165"/>
    </location>
    <ligand>
        <name>GTP</name>
        <dbReference type="ChEBI" id="CHEBI:37565"/>
    </ligand>
</feature>
<dbReference type="SMART" id="SM00865">
    <property type="entry name" value="Tubulin_C"/>
    <property type="match status" value="1"/>
</dbReference>
<evidence type="ECO:0000256" key="2">
    <source>
        <dbReference type="ARBA" id="ARBA00022490"/>
    </source>
</evidence>
<dbReference type="GO" id="GO:0043093">
    <property type="term" value="P:FtsZ-dependent cytokinesis"/>
    <property type="evidence" value="ECO:0007669"/>
    <property type="project" value="UniProtKB-UniRule"/>
</dbReference>
<evidence type="ECO:0000256" key="3">
    <source>
        <dbReference type="ARBA" id="ARBA00022618"/>
    </source>
</evidence>
<dbReference type="InterPro" id="IPR045061">
    <property type="entry name" value="FtsZ/CetZ"/>
</dbReference>
<comment type="subcellular location">
    <subcellularLocation>
        <location evidence="8">Cytoplasm</location>
    </subcellularLocation>
    <text evidence="8">Assembles at midcell at the inner surface of the cytoplasmic membrane.</text>
</comment>
<sequence>MLYPEYGDFEEQSGALIKVVGVGGGGGNAVNHMVANMIKNDIGGNFLGESSIDNDEHGRIIFYAVNTDAQALRKSQVQQTVQIGGATTKGLGAGANPNVGRKAAEDDQEEIRKMLEGADMVFIAAGMGGGTGTGAAPIVAKVAKELGILTVAVVTKPFVFEGRKRMQFAELGIKDLAQYVDSMIIIPNQQIQKVLPKNAKLIDAFAAANDVLRNSVMGISDMITSPGMINVDFADVRTVMSEMGQAMIGFGSAKSAPGEGRAEEAARIAVRNDLLEKVDLTNAKGILINITGGFDLAFDEFNVIGETVGSFASEEATIVVGTTLVPDMTDEIRVTIVATGLGELTPNEEIQVVPRQQPIQQNIAQQSMQHAVDHHEQAAIQPRPPVGGLRSAEDAVRNFQHAQSGYSQPEQPSNSYGSGLERPIGERLEELKKNRHIFNPSTFGRDEK</sequence>
<evidence type="ECO:0000256" key="9">
    <source>
        <dbReference type="NCBIfam" id="TIGR00065"/>
    </source>
</evidence>
<evidence type="ECO:0000256" key="7">
    <source>
        <dbReference type="ARBA" id="ARBA00023306"/>
    </source>
</evidence>
<evidence type="ECO:0000259" key="13">
    <source>
        <dbReference type="SMART" id="SM00865"/>
    </source>
</evidence>
<keyword evidence="6 8" id="KW-0717">Septation</keyword>
<protein>
    <recommendedName>
        <fullName evidence="8 9">Cell division protein FtsZ</fullName>
    </recommendedName>
</protein>
<feature type="region of interest" description="Disordered" evidence="11">
    <location>
        <begin position="401"/>
        <end position="448"/>
    </location>
</feature>
<evidence type="ECO:0000313" key="14">
    <source>
        <dbReference type="EMBL" id="STO93430.1"/>
    </source>
</evidence>
<dbReference type="NCBIfam" id="TIGR00065">
    <property type="entry name" value="ftsZ"/>
    <property type="match status" value="1"/>
</dbReference>
<evidence type="ECO:0000256" key="8">
    <source>
        <dbReference type="HAMAP-Rule" id="MF_00909"/>
    </source>
</evidence>
<dbReference type="AlphaFoldDB" id="A0A377J0N6"/>
<dbReference type="SUPFAM" id="SSF52490">
    <property type="entry name" value="Tubulin nucleotide-binding domain-like"/>
    <property type="match status" value="1"/>
</dbReference>
<feature type="binding site" evidence="8">
    <location>
        <begin position="24"/>
        <end position="28"/>
    </location>
    <ligand>
        <name>GTP</name>
        <dbReference type="ChEBI" id="CHEBI:37565"/>
    </ligand>
</feature>
<name>A0A377J0N6_9PAST</name>
<keyword evidence="7 8" id="KW-0131">Cell cycle</keyword>
<dbReference type="GO" id="GO:0051258">
    <property type="term" value="P:protein polymerization"/>
    <property type="evidence" value="ECO:0007669"/>
    <property type="project" value="UniProtKB-UniRule"/>
</dbReference>
<organism evidence="14 15">
    <name type="scientific">Haemophilus pittmaniae</name>
    <dbReference type="NCBI Taxonomy" id="249188"/>
    <lineage>
        <taxon>Bacteria</taxon>
        <taxon>Pseudomonadati</taxon>
        <taxon>Pseudomonadota</taxon>
        <taxon>Gammaproteobacteria</taxon>
        <taxon>Pasteurellales</taxon>
        <taxon>Pasteurellaceae</taxon>
        <taxon>Haemophilus</taxon>
    </lineage>
</organism>
<comment type="subunit">
    <text evidence="8">Homodimer. Polymerizes to form a dynamic ring structure in a strictly GTP-dependent manner. Interacts directly with several other division proteins.</text>
</comment>
<accession>A0A377J0N6</accession>
<dbReference type="Pfam" id="PF00091">
    <property type="entry name" value="Tubulin"/>
    <property type="match status" value="1"/>
</dbReference>
<dbReference type="InterPro" id="IPR024757">
    <property type="entry name" value="FtsZ_C"/>
</dbReference>
<keyword evidence="4 8" id="KW-0547">Nucleotide-binding</keyword>
<proteinExistence type="inferred from homology"/>
<feature type="domain" description="Tubulin/FtsZ 2-layer sandwich" evidence="13">
    <location>
        <begin position="229"/>
        <end position="350"/>
    </location>
</feature>
<dbReference type="GO" id="GO:0005737">
    <property type="term" value="C:cytoplasm"/>
    <property type="evidence" value="ECO:0007669"/>
    <property type="project" value="UniProtKB-SubCell"/>
</dbReference>
<dbReference type="GO" id="GO:0000917">
    <property type="term" value="P:division septum assembly"/>
    <property type="evidence" value="ECO:0007669"/>
    <property type="project" value="UniProtKB-KW"/>
</dbReference>
<dbReference type="PROSITE" id="PS01135">
    <property type="entry name" value="FTSZ_2"/>
    <property type="match status" value="1"/>
</dbReference>
<feature type="binding site" evidence="8">
    <location>
        <position position="209"/>
    </location>
    <ligand>
        <name>GTP</name>
        <dbReference type="ChEBI" id="CHEBI:37565"/>
    </ligand>
</feature>
<dbReference type="InterPro" id="IPR008280">
    <property type="entry name" value="Tub_FtsZ_C"/>
</dbReference>
<evidence type="ECO:0000256" key="4">
    <source>
        <dbReference type="ARBA" id="ARBA00022741"/>
    </source>
</evidence>
<dbReference type="PANTHER" id="PTHR30314:SF3">
    <property type="entry name" value="MITOCHONDRIAL DIVISION PROTEIN FSZA"/>
    <property type="match status" value="1"/>
</dbReference>
<gene>
    <name evidence="8 14" type="primary">ftsZ</name>
    <name evidence="14" type="ORF">NCTC13335_01302</name>
</gene>
<dbReference type="CDD" id="cd02201">
    <property type="entry name" value="FtsZ_type1"/>
    <property type="match status" value="1"/>
</dbReference>
<evidence type="ECO:0000256" key="10">
    <source>
        <dbReference type="RuleBase" id="RU000631"/>
    </source>
</evidence>
<dbReference type="Pfam" id="PF12327">
    <property type="entry name" value="FtsZ_C"/>
    <property type="match status" value="1"/>
</dbReference>
<comment type="function">
    <text evidence="8 10">Essential cell division protein that forms a contractile ring structure (Z ring) at the future cell division site. The regulation of the ring assembly controls the timing and the location of cell division. One of the functions of the FtsZ ring is to recruit other cell division proteins to the septum to produce a new cell wall between the dividing cells. Binds GTP and shows GTPase activity.</text>
</comment>
<dbReference type="EMBL" id="UGHS01000004">
    <property type="protein sequence ID" value="STO93430.1"/>
    <property type="molecule type" value="Genomic_DNA"/>
</dbReference>
<dbReference type="PANTHER" id="PTHR30314">
    <property type="entry name" value="CELL DIVISION PROTEIN FTSZ-RELATED"/>
    <property type="match status" value="1"/>
</dbReference>
<dbReference type="Gene3D" id="3.40.50.1440">
    <property type="entry name" value="Tubulin/FtsZ, GTPase domain"/>
    <property type="match status" value="1"/>
</dbReference>